<keyword evidence="3 8" id="KW-0645">Protease</keyword>
<dbReference type="PROSITE" id="PS00134">
    <property type="entry name" value="TRYPSIN_HIS"/>
    <property type="match status" value="2"/>
</dbReference>
<dbReference type="RefSeq" id="XP_033319039.1">
    <property type="nucleotide sequence ID" value="XM_033463148.1"/>
</dbReference>
<evidence type="ECO:0000313" key="11">
    <source>
        <dbReference type="Proteomes" id="UP000515164"/>
    </source>
</evidence>
<dbReference type="InterPro" id="IPR001314">
    <property type="entry name" value="Peptidase_S1A"/>
</dbReference>
<dbReference type="SUPFAM" id="SSF50494">
    <property type="entry name" value="Trypsin-like serine proteases"/>
    <property type="match status" value="2"/>
</dbReference>
<reference evidence="12" key="1">
    <citation type="submission" date="2025-08" db="UniProtKB">
        <authorList>
            <consortium name="RefSeq"/>
        </authorList>
    </citation>
    <scope>IDENTIFICATION</scope>
    <source>
        <tissue evidence="12">Muscle</tissue>
    </source>
</reference>
<evidence type="ECO:0000259" key="10">
    <source>
        <dbReference type="PROSITE" id="PS50240"/>
    </source>
</evidence>
<dbReference type="AlphaFoldDB" id="A0A6P8NFY5"/>
<dbReference type="InterPro" id="IPR018114">
    <property type="entry name" value="TRYPSIN_HIS"/>
</dbReference>
<protein>
    <recommendedName>
        <fullName evidence="7">chymotrypsin</fullName>
        <ecNumber evidence="7">3.4.21.1</ecNumber>
    </recommendedName>
</protein>
<dbReference type="GO" id="GO:0016485">
    <property type="term" value="P:protein processing"/>
    <property type="evidence" value="ECO:0007669"/>
    <property type="project" value="UniProtKB-ARBA"/>
</dbReference>
<feature type="signal peptide" evidence="9">
    <location>
        <begin position="1"/>
        <end position="18"/>
    </location>
</feature>
<evidence type="ECO:0000256" key="3">
    <source>
        <dbReference type="ARBA" id="ARBA00022670"/>
    </source>
</evidence>
<evidence type="ECO:0000256" key="6">
    <source>
        <dbReference type="ARBA" id="ARBA00023157"/>
    </source>
</evidence>
<comment type="subcellular location">
    <subcellularLocation>
        <location evidence="1">Secreted</location>
        <location evidence="1">Extracellular space</location>
    </subcellularLocation>
</comment>
<dbReference type="CDD" id="cd00190">
    <property type="entry name" value="Tryp_SPc"/>
    <property type="match status" value="2"/>
</dbReference>
<dbReference type="InterPro" id="IPR050127">
    <property type="entry name" value="Serine_Proteases_S1"/>
</dbReference>
<dbReference type="InterPro" id="IPR043504">
    <property type="entry name" value="Peptidase_S1_PA_chymotrypsin"/>
</dbReference>
<feature type="chain" id="PRO_5028101375" description="chymotrypsin" evidence="9">
    <location>
        <begin position="19"/>
        <end position="559"/>
    </location>
</feature>
<organism evidence="11 12">
    <name type="scientific">Bombus bifarius</name>
    <dbReference type="NCBI Taxonomy" id="103933"/>
    <lineage>
        <taxon>Eukaryota</taxon>
        <taxon>Metazoa</taxon>
        <taxon>Ecdysozoa</taxon>
        <taxon>Arthropoda</taxon>
        <taxon>Hexapoda</taxon>
        <taxon>Insecta</taxon>
        <taxon>Pterygota</taxon>
        <taxon>Neoptera</taxon>
        <taxon>Endopterygota</taxon>
        <taxon>Hymenoptera</taxon>
        <taxon>Apocrita</taxon>
        <taxon>Aculeata</taxon>
        <taxon>Apoidea</taxon>
        <taxon>Anthophila</taxon>
        <taxon>Apidae</taxon>
        <taxon>Bombus</taxon>
        <taxon>Pyrobombus</taxon>
    </lineage>
</organism>
<dbReference type="PROSITE" id="PS00135">
    <property type="entry name" value="TRYPSIN_SER"/>
    <property type="match status" value="2"/>
</dbReference>
<evidence type="ECO:0000256" key="1">
    <source>
        <dbReference type="ARBA" id="ARBA00004239"/>
    </source>
</evidence>
<gene>
    <name evidence="12" type="primary">LOC117216447</name>
</gene>
<name>A0A6P8NFY5_9HYME</name>
<keyword evidence="6" id="KW-1015">Disulfide bond</keyword>
<evidence type="ECO:0000256" key="4">
    <source>
        <dbReference type="ARBA" id="ARBA00022801"/>
    </source>
</evidence>
<keyword evidence="4 8" id="KW-0378">Hydrolase</keyword>
<feature type="domain" description="Peptidase S1" evidence="10">
    <location>
        <begin position="318"/>
        <end position="557"/>
    </location>
</feature>
<evidence type="ECO:0000313" key="12">
    <source>
        <dbReference type="RefSeq" id="XP_033319039.1"/>
    </source>
</evidence>
<evidence type="ECO:0000256" key="9">
    <source>
        <dbReference type="SAM" id="SignalP"/>
    </source>
</evidence>
<dbReference type="GO" id="GO:0005615">
    <property type="term" value="C:extracellular space"/>
    <property type="evidence" value="ECO:0007669"/>
    <property type="project" value="TreeGrafter"/>
</dbReference>
<feature type="domain" description="Peptidase S1" evidence="10">
    <location>
        <begin position="27"/>
        <end position="270"/>
    </location>
</feature>
<dbReference type="InterPro" id="IPR001254">
    <property type="entry name" value="Trypsin_dom"/>
</dbReference>
<dbReference type="InterPro" id="IPR033116">
    <property type="entry name" value="TRYPSIN_SER"/>
</dbReference>
<evidence type="ECO:0000256" key="8">
    <source>
        <dbReference type="RuleBase" id="RU363034"/>
    </source>
</evidence>
<keyword evidence="2" id="KW-0964">Secreted</keyword>
<keyword evidence="5 8" id="KW-0720">Serine protease</keyword>
<dbReference type="SMART" id="SM00020">
    <property type="entry name" value="Tryp_SPc"/>
    <property type="match status" value="2"/>
</dbReference>
<dbReference type="PROSITE" id="PS50240">
    <property type="entry name" value="TRYPSIN_DOM"/>
    <property type="match status" value="2"/>
</dbReference>
<evidence type="ECO:0000256" key="5">
    <source>
        <dbReference type="ARBA" id="ARBA00022825"/>
    </source>
</evidence>
<keyword evidence="9" id="KW-0732">Signal</keyword>
<dbReference type="PANTHER" id="PTHR24264">
    <property type="entry name" value="TRYPSIN-RELATED"/>
    <property type="match status" value="1"/>
</dbReference>
<dbReference type="Gene3D" id="2.40.10.10">
    <property type="entry name" value="Trypsin-like serine proteases"/>
    <property type="match status" value="2"/>
</dbReference>
<dbReference type="InterPro" id="IPR009003">
    <property type="entry name" value="Peptidase_S1_PA"/>
</dbReference>
<evidence type="ECO:0000256" key="2">
    <source>
        <dbReference type="ARBA" id="ARBA00022525"/>
    </source>
</evidence>
<dbReference type="PRINTS" id="PR00722">
    <property type="entry name" value="CHYMOTRYPSIN"/>
</dbReference>
<proteinExistence type="predicted"/>
<dbReference type="GO" id="GO:0004252">
    <property type="term" value="F:serine-type endopeptidase activity"/>
    <property type="evidence" value="ECO:0007669"/>
    <property type="project" value="UniProtKB-EC"/>
</dbReference>
<dbReference type="PANTHER" id="PTHR24264:SF65">
    <property type="entry name" value="SRCR DOMAIN-CONTAINING PROTEIN"/>
    <property type="match status" value="1"/>
</dbReference>
<dbReference type="FunFam" id="2.40.10.10:FF:000047">
    <property type="entry name" value="Trypsin eta"/>
    <property type="match status" value="2"/>
</dbReference>
<dbReference type="Pfam" id="PF00089">
    <property type="entry name" value="Trypsin"/>
    <property type="match status" value="2"/>
</dbReference>
<sequence length="559" mass="59961">MFIKSILAAVLLLQVCWAIPTNLQPRITDGVPAAHGEFKYQVSIQWGVPPLSQYSHSCGGSILNEKYILTAGHCVMKVGKTRVVAGKYELNKDESSQQIVQVARGIVHSGYKGGVAQHDIALLELATPLKLNDLVQPITLPKQGEKQTGQAVLSGWGSVSKTSKPSLPNVLQKAVVPILDNKDCYKQLTSGSVIGQKPELYDTQVCSGIAGKEVSACSGDSGGPLAQKVNGKSVQVGIVSWGIIPCGSSHMPSVYTRVASYVDWIHSHMKPYIFSRQNALQQIIEMSLKVIILVTLLAATVNSKAYRGFTVPLFDSRIVGGHEATPGQYPWQVSLQWGWLFGYSHFCGGAILNNQWIVTAGHCVLAVPTYGDFIVKAGKHNLKTAESTEQSIEVVKTFVHEKYTGDVAPYDIALLKLASPLKLNNAVKAISLTRSNTVSGKAVLTGWGSTSRTSNPNMPDKLQTAELPIIDLQTCKNSIEKLTGPSPLHETNICTGPLTGGFSACNGDSGGPLILNGNKPELIGIVSWGIVPCGTVGAASVYTKVYSFVNWIENIISKN</sequence>
<dbReference type="Proteomes" id="UP000515164">
    <property type="component" value="Unplaced"/>
</dbReference>
<dbReference type="GeneID" id="117216447"/>
<dbReference type="KEGG" id="bbif:117216447"/>
<accession>A0A6P8NFY5</accession>
<keyword evidence="11" id="KW-1185">Reference proteome</keyword>
<evidence type="ECO:0000256" key="7">
    <source>
        <dbReference type="ARBA" id="ARBA00044036"/>
    </source>
</evidence>
<dbReference type="EC" id="3.4.21.1" evidence="7"/>